<dbReference type="EMBL" id="CP062222">
    <property type="protein sequence ID" value="QTC90307.1"/>
    <property type="molecule type" value="Genomic_DNA"/>
</dbReference>
<keyword evidence="2" id="KW-1185">Reference proteome</keyword>
<dbReference type="KEGG" id="bgoe:IFJ75_13610"/>
<organism evidence="1 2">
    <name type="scientific">Brevundimonas goettingensis</name>
    <dbReference type="NCBI Taxonomy" id="2774190"/>
    <lineage>
        <taxon>Bacteria</taxon>
        <taxon>Pseudomonadati</taxon>
        <taxon>Pseudomonadota</taxon>
        <taxon>Alphaproteobacteria</taxon>
        <taxon>Caulobacterales</taxon>
        <taxon>Caulobacteraceae</taxon>
        <taxon>Brevundimonas</taxon>
    </lineage>
</organism>
<protein>
    <submittedName>
        <fullName evidence="1">Entry exclusion protein TrbK-alt</fullName>
    </submittedName>
</protein>
<dbReference type="InterPro" id="IPR027587">
    <property type="entry name" value="TrbK"/>
</dbReference>
<sequence length="82" mass="8805">MLVIACVLAGQAVQDARSGEVRVVTIAPRAPRHRTSTETLAETLDRCRLAGPSGADDPACRSAWAQSRDHFFSHATAELSDE</sequence>
<evidence type="ECO:0000313" key="1">
    <source>
        <dbReference type="EMBL" id="QTC90307.1"/>
    </source>
</evidence>
<accession>A0A975C2D6</accession>
<evidence type="ECO:0000313" key="2">
    <source>
        <dbReference type="Proteomes" id="UP000663918"/>
    </source>
</evidence>
<name>A0A975C2D6_9CAUL</name>
<proteinExistence type="predicted"/>
<reference evidence="1" key="1">
    <citation type="submission" date="2020-09" db="EMBL/GenBank/DDBJ databases">
        <title>Brevundimonas sp. LVF2 isolated from a puddle in Goettingen, Germany.</title>
        <authorList>
            <person name="Friedrich I."/>
            <person name="Klassen A."/>
            <person name="Hannes N."/>
            <person name="Schneider D."/>
            <person name="Hertel R."/>
            <person name="Daniel R."/>
        </authorList>
    </citation>
    <scope>NUCLEOTIDE SEQUENCE</scope>
    <source>
        <strain evidence="1">LVF2</strain>
    </source>
</reference>
<dbReference type="Pfam" id="PF20084">
    <property type="entry name" value="TrbK"/>
    <property type="match status" value="1"/>
</dbReference>
<dbReference type="NCBIfam" id="TIGR04360">
    <property type="entry name" value="other_trbK"/>
    <property type="match status" value="1"/>
</dbReference>
<dbReference type="Proteomes" id="UP000663918">
    <property type="component" value="Chromosome"/>
</dbReference>
<gene>
    <name evidence="1" type="primary">trbK-alt</name>
    <name evidence="1" type="ORF">IFJ75_13610</name>
</gene>
<dbReference type="AlphaFoldDB" id="A0A975C2D6"/>